<dbReference type="InterPro" id="IPR030821">
    <property type="entry name" value="Synergist_CTERM"/>
</dbReference>
<dbReference type="KEGG" id="cpor:BED41_13625"/>
<organism evidence="3 4">
    <name type="scientific">Cloacibacillus porcorum</name>
    <dbReference type="NCBI Taxonomy" id="1197717"/>
    <lineage>
        <taxon>Bacteria</taxon>
        <taxon>Thermotogati</taxon>
        <taxon>Synergistota</taxon>
        <taxon>Synergistia</taxon>
        <taxon>Synergistales</taxon>
        <taxon>Synergistaceae</taxon>
        <taxon>Cloacibacillus</taxon>
    </lineage>
</organism>
<name>A0A1B2I7V3_9BACT</name>
<sequence>MPVSLYAVGLTTDEISHTITASAGDNGTIAPSGDVSVIEGASKDFKITADKGYVIDTLKVDGSEITAAAGEASFTYTLKDVTKAQSITVTFKKSETPGKDNVSEAGVSGEGVTAAEPVFIEAADEAVASHDAYADGGKELTLVKEDGSAGDTVTFKKEALVCAVKLDVTHTDPEATMTLTLSPAEGKSFDAAKKYYAMIQNKKSAAYTLFECAPAGGKLTVTVKPVGDYFSENTVVVYTGTAAGSATPDTPTTGGGSGGGCNAGMAVIALLAFAPLALRRRR</sequence>
<reference evidence="3" key="1">
    <citation type="submission" date="2016-08" db="EMBL/GenBank/DDBJ databases">
        <title>Complete genome of Cloacibacillus porcorum.</title>
        <authorList>
            <person name="Looft T."/>
            <person name="Bayles D.O."/>
            <person name="Alt D.P."/>
        </authorList>
    </citation>
    <scope>NUCLEOTIDE SEQUENCE [LARGE SCALE GENOMIC DNA]</scope>
    <source>
        <strain evidence="3">CL-84</strain>
    </source>
</reference>
<dbReference type="GeneID" id="83059406"/>
<dbReference type="Proteomes" id="UP000093044">
    <property type="component" value="Chromosome"/>
</dbReference>
<dbReference type="EMBL" id="CP016757">
    <property type="protein sequence ID" value="ANZ46043.1"/>
    <property type="molecule type" value="Genomic_DNA"/>
</dbReference>
<protein>
    <recommendedName>
        <fullName evidence="2">Bacterial repeat domain-containing protein</fullName>
    </recommendedName>
</protein>
<dbReference type="STRING" id="1197717.BED41_13625"/>
<evidence type="ECO:0000259" key="2">
    <source>
        <dbReference type="Pfam" id="PF18998"/>
    </source>
</evidence>
<keyword evidence="1" id="KW-0472">Membrane</keyword>
<proteinExistence type="predicted"/>
<keyword evidence="1" id="KW-0812">Transmembrane</keyword>
<gene>
    <name evidence="3" type="ORF">BED41_13625</name>
</gene>
<dbReference type="OrthoDB" id="5477965at2"/>
<keyword evidence="4" id="KW-1185">Reference proteome</keyword>
<dbReference type="Pfam" id="PF18998">
    <property type="entry name" value="Flg_new_2"/>
    <property type="match status" value="1"/>
</dbReference>
<dbReference type="InterPro" id="IPR044060">
    <property type="entry name" value="Bacterial_rp_domain"/>
</dbReference>
<keyword evidence="1" id="KW-1133">Transmembrane helix</keyword>
<dbReference type="AlphaFoldDB" id="A0A1B2I7V3"/>
<feature type="transmembrane region" description="Helical" evidence="1">
    <location>
        <begin position="257"/>
        <end position="278"/>
    </location>
</feature>
<accession>A0A1B2I7V3</accession>
<feature type="domain" description="Bacterial repeat" evidence="2">
    <location>
        <begin position="18"/>
        <end position="94"/>
    </location>
</feature>
<dbReference type="NCBIfam" id="TIGR04564">
    <property type="entry name" value="Synergist_CTERM"/>
    <property type="match status" value="1"/>
</dbReference>
<dbReference type="RefSeq" id="WP_066747452.1">
    <property type="nucleotide sequence ID" value="NZ_CP016757.1"/>
</dbReference>
<evidence type="ECO:0000256" key="1">
    <source>
        <dbReference type="SAM" id="Phobius"/>
    </source>
</evidence>
<evidence type="ECO:0000313" key="3">
    <source>
        <dbReference type="EMBL" id="ANZ46043.1"/>
    </source>
</evidence>
<evidence type="ECO:0000313" key="4">
    <source>
        <dbReference type="Proteomes" id="UP000093044"/>
    </source>
</evidence>